<gene>
    <name evidence="2" type="ORF">BP01DRAFT_309066</name>
</gene>
<accession>A0A318YYK5</accession>
<name>A0A318YYK5_9EURO</name>
<feature type="transmembrane region" description="Helical" evidence="1">
    <location>
        <begin position="88"/>
        <end position="110"/>
    </location>
</feature>
<organism evidence="2 3">
    <name type="scientific">Aspergillus saccharolyticus JOP 1030-1</name>
    <dbReference type="NCBI Taxonomy" id="1450539"/>
    <lineage>
        <taxon>Eukaryota</taxon>
        <taxon>Fungi</taxon>
        <taxon>Dikarya</taxon>
        <taxon>Ascomycota</taxon>
        <taxon>Pezizomycotina</taxon>
        <taxon>Eurotiomycetes</taxon>
        <taxon>Eurotiomycetidae</taxon>
        <taxon>Eurotiales</taxon>
        <taxon>Aspergillaceae</taxon>
        <taxon>Aspergillus</taxon>
        <taxon>Aspergillus subgen. Circumdati</taxon>
    </lineage>
</organism>
<evidence type="ECO:0000313" key="3">
    <source>
        <dbReference type="Proteomes" id="UP000248349"/>
    </source>
</evidence>
<dbReference type="AlphaFoldDB" id="A0A318YYK5"/>
<keyword evidence="3" id="KW-1185">Reference proteome</keyword>
<keyword evidence="1" id="KW-0472">Membrane</keyword>
<evidence type="ECO:0000256" key="1">
    <source>
        <dbReference type="SAM" id="Phobius"/>
    </source>
</evidence>
<dbReference type="Proteomes" id="UP000248349">
    <property type="component" value="Unassembled WGS sequence"/>
</dbReference>
<protein>
    <submittedName>
        <fullName evidence="2">Uncharacterized protein</fullName>
    </submittedName>
</protein>
<feature type="transmembrane region" description="Helical" evidence="1">
    <location>
        <begin position="122"/>
        <end position="144"/>
    </location>
</feature>
<feature type="transmembrane region" description="Helical" evidence="1">
    <location>
        <begin position="35"/>
        <end position="55"/>
    </location>
</feature>
<proteinExistence type="predicted"/>
<sequence length="193" mass="21718">MIPQDWYKSEKNYRKESESPVRYVQMLIDMENIPLLDSILAAAFCWILLAGYLVFPGTFTSLRTSASFKTTADGNAIGRTAYHAVQNVSLLSIASICCFIGLSGACWLYYRNQHNYVWTARKIFLPILINSATGFFNTLINVYTAQAKTWSVIATVTAAITGFFAIFSGALFITYNNVLLARLQRVFNTEMEK</sequence>
<dbReference type="STRING" id="1450539.A0A318YYK5"/>
<feature type="transmembrane region" description="Helical" evidence="1">
    <location>
        <begin position="150"/>
        <end position="175"/>
    </location>
</feature>
<evidence type="ECO:0000313" key="2">
    <source>
        <dbReference type="EMBL" id="PYH40081.1"/>
    </source>
</evidence>
<dbReference type="OrthoDB" id="3254104at2759"/>
<keyword evidence="1" id="KW-0812">Transmembrane</keyword>
<dbReference type="RefSeq" id="XP_025426063.1">
    <property type="nucleotide sequence ID" value="XM_025572366.1"/>
</dbReference>
<keyword evidence="1" id="KW-1133">Transmembrane helix</keyword>
<dbReference type="GeneID" id="37073594"/>
<reference evidence="2 3" key="1">
    <citation type="submission" date="2016-12" db="EMBL/GenBank/DDBJ databases">
        <title>The genomes of Aspergillus section Nigri reveals drivers in fungal speciation.</title>
        <authorList>
            <consortium name="DOE Joint Genome Institute"/>
            <person name="Vesth T.C."/>
            <person name="Nybo J."/>
            <person name="Theobald S."/>
            <person name="Brandl J."/>
            <person name="Frisvad J.C."/>
            <person name="Nielsen K.F."/>
            <person name="Lyhne E.K."/>
            <person name="Kogle M.E."/>
            <person name="Kuo A."/>
            <person name="Riley R."/>
            <person name="Clum A."/>
            <person name="Nolan M."/>
            <person name="Lipzen A."/>
            <person name="Salamov A."/>
            <person name="Henrissat B."/>
            <person name="Wiebenga A."/>
            <person name="De Vries R.P."/>
            <person name="Grigoriev I.V."/>
            <person name="Mortensen U.H."/>
            <person name="Andersen M.R."/>
            <person name="Baker S.E."/>
        </authorList>
    </citation>
    <scope>NUCLEOTIDE SEQUENCE [LARGE SCALE GENOMIC DNA]</scope>
    <source>
        <strain evidence="2 3">JOP 1030-1</strain>
    </source>
</reference>
<dbReference type="EMBL" id="KZ821303">
    <property type="protein sequence ID" value="PYH40081.1"/>
    <property type="molecule type" value="Genomic_DNA"/>
</dbReference>